<reference evidence="1" key="2">
    <citation type="submission" date="2025-08" db="UniProtKB">
        <authorList>
            <consortium name="Ensembl"/>
        </authorList>
    </citation>
    <scope>IDENTIFICATION</scope>
</reference>
<dbReference type="AlphaFoldDB" id="H2YJV3"/>
<evidence type="ECO:0000313" key="2">
    <source>
        <dbReference type="Proteomes" id="UP000007875"/>
    </source>
</evidence>
<protein>
    <submittedName>
        <fullName evidence="1">Uncharacterized protein</fullName>
    </submittedName>
</protein>
<reference evidence="1" key="3">
    <citation type="submission" date="2025-09" db="UniProtKB">
        <authorList>
            <consortium name="Ensembl"/>
        </authorList>
    </citation>
    <scope>IDENTIFICATION</scope>
</reference>
<evidence type="ECO:0000313" key="1">
    <source>
        <dbReference type="Ensembl" id="ENSCSAVP00000005602.1"/>
    </source>
</evidence>
<proteinExistence type="predicted"/>
<dbReference type="HOGENOM" id="CLU_2503522_0_0_1"/>
<organism evidence="1 2">
    <name type="scientific">Ciona savignyi</name>
    <name type="common">Pacific transparent sea squirt</name>
    <dbReference type="NCBI Taxonomy" id="51511"/>
    <lineage>
        <taxon>Eukaryota</taxon>
        <taxon>Metazoa</taxon>
        <taxon>Chordata</taxon>
        <taxon>Tunicata</taxon>
        <taxon>Ascidiacea</taxon>
        <taxon>Phlebobranchia</taxon>
        <taxon>Cionidae</taxon>
        <taxon>Ciona</taxon>
    </lineage>
</organism>
<accession>H2YJV3</accession>
<dbReference type="Ensembl" id="ENSCSAVT00000005677.1">
    <property type="protein sequence ID" value="ENSCSAVP00000005602.1"/>
    <property type="gene ID" value="ENSCSAVG00000003346.1"/>
</dbReference>
<name>H2YJV3_CIOSA</name>
<keyword evidence="2" id="KW-1185">Reference proteome</keyword>
<dbReference type="InParanoid" id="H2YJV3"/>
<dbReference type="Proteomes" id="UP000007875">
    <property type="component" value="Unassembled WGS sequence"/>
</dbReference>
<sequence>MNLIAEDPNAIHTFYSPAFTGLLDFPQQLSYQLCRVSSLVPTDITFSTTISPGKKLTFQVEVPASTNTATIAISKSKTTAHGVVYI</sequence>
<reference evidence="2" key="1">
    <citation type="submission" date="2003-08" db="EMBL/GenBank/DDBJ databases">
        <authorList>
            <person name="Birren B."/>
            <person name="Nusbaum C."/>
            <person name="Abebe A."/>
            <person name="Abouelleil A."/>
            <person name="Adekoya E."/>
            <person name="Ait-zahra M."/>
            <person name="Allen N."/>
            <person name="Allen T."/>
            <person name="An P."/>
            <person name="Anderson M."/>
            <person name="Anderson S."/>
            <person name="Arachchi H."/>
            <person name="Armbruster J."/>
            <person name="Bachantsang P."/>
            <person name="Baldwin J."/>
            <person name="Barry A."/>
            <person name="Bayul T."/>
            <person name="Blitshsteyn B."/>
            <person name="Bloom T."/>
            <person name="Blye J."/>
            <person name="Boguslavskiy L."/>
            <person name="Borowsky M."/>
            <person name="Boukhgalter B."/>
            <person name="Brunache A."/>
            <person name="Butler J."/>
            <person name="Calixte N."/>
            <person name="Calvo S."/>
            <person name="Camarata J."/>
            <person name="Campo K."/>
            <person name="Chang J."/>
            <person name="Cheshatsang Y."/>
            <person name="Citroen M."/>
            <person name="Collymore A."/>
            <person name="Considine T."/>
            <person name="Cook A."/>
            <person name="Cooke P."/>
            <person name="Corum B."/>
            <person name="Cuomo C."/>
            <person name="David R."/>
            <person name="Dawoe T."/>
            <person name="Degray S."/>
            <person name="Dodge S."/>
            <person name="Dooley K."/>
            <person name="Dorje P."/>
            <person name="Dorjee K."/>
            <person name="Dorris L."/>
            <person name="Duffey N."/>
            <person name="Dupes A."/>
            <person name="Elkins T."/>
            <person name="Engels R."/>
            <person name="Erickson J."/>
            <person name="Farina A."/>
            <person name="Faro S."/>
            <person name="Ferreira P."/>
            <person name="Fischer H."/>
            <person name="Fitzgerald M."/>
            <person name="Foley K."/>
            <person name="Gage D."/>
            <person name="Galagan J."/>
            <person name="Gearin G."/>
            <person name="Gnerre S."/>
            <person name="Gnirke A."/>
            <person name="Goyette A."/>
            <person name="Graham J."/>
            <person name="Grandbois E."/>
            <person name="Gyaltsen K."/>
            <person name="Hafez N."/>
            <person name="Hagopian D."/>
            <person name="Hagos B."/>
            <person name="Hall J."/>
            <person name="Hatcher B."/>
            <person name="Heller A."/>
            <person name="Higgins H."/>
            <person name="Honan T."/>
            <person name="Horn A."/>
            <person name="Houde N."/>
            <person name="Hughes L."/>
            <person name="Hulme W."/>
            <person name="Husby E."/>
            <person name="Iliev I."/>
            <person name="Jaffe D."/>
            <person name="Jones C."/>
            <person name="Kamal M."/>
            <person name="Kamat A."/>
            <person name="Kamvysselis M."/>
            <person name="Karlsson E."/>
            <person name="Kells C."/>
            <person name="Kieu A."/>
            <person name="Kisner P."/>
            <person name="Kodira C."/>
            <person name="Kulbokas E."/>
            <person name="Labutti K."/>
            <person name="Lama D."/>
            <person name="Landers T."/>
            <person name="Leger J."/>
            <person name="Levine S."/>
            <person name="Lewis D."/>
            <person name="Lewis T."/>
            <person name="Lindblad-toh K."/>
            <person name="Liu X."/>
            <person name="Lokyitsang T."/>
            <person name="Lokyitsang Y."/>
            <person name="Lucien O."/>
            <person name="Lui A."/>
            <person name="Ma L.J."/>
            <person name="Mabbitt R."/>
            <person name="Macdonald J."/>
            <person name="Maclean C."/>
            <person name="Major J."/>
            <person name="Manning J."/>
            <person name="Marabella R."/>
            <person name="Maru K."/>
            <person name="Matthews C."/>
            <person name="Mauceli E."/>
            <person name="Mccarthy M."/>
            <person name="Mcdonough S."/>
            <person name="Mcghee T."/>
            <person name="Meldrim J."/>
            <person name="Meneus L."/>
            <person name="Mesirov J."/>
            <person name="Mihalev A."/>
            <person name="Mihova T."/>
            <person name="Mikkelsen T."/>
            <person name="Mlenga V."/>
            <person name="Moru K."/>
            <person name="Mozes J."/>
            <person name="Mulrain L."/>
            <person name="Munson G."/>
            <person name="Naylor J."/>
            <person name="Newes C."/>
            <person name="Nguyen C."/>
            <person name="Nguyen N."/>
            <person name="Nguyen T."/>
            <person name="Nicol R."/>
            <person name="Nielsen C."/>
            <person name="Nizzari M."/>
            <person name="Norbu C."/>
            <person name="Norbu N."/>
            <person name="O'donnell P."/>
            <person name="Okoawo O."/>
            <person name="O'leary S."/>
            <person name="Omotosho B."/>
            <person name="O'neill K."/>
            <person name="Osman S."/>
            <person name="Parker S."/>
            <person name="Perrin D."/>
            <person name="Phunkhang P."/>
            <person name="Piqani B."/>
            <person name="Purcell S."/>
            <person name="Rachupka T."/>
            <person name="Ramasamy U."/>
            <person name="Rameau R."/>
            <person name="Ray V."/>
            <person name="Raymond C."/>
            <person name="Retta R."/>
            <person name="Richardson S."/>
            <person name="Rise C."/>
            <person name="Rodriguez J."/>
            <person name="Rogers J."/>
            <person name="Rogov P."/>
            <person name="Rutman M."/>
            <person name="Schupbach R."/>
            <person name="Seaman C."/>
            <person name="Settipalli S."/>
            <person name="Sharpe T."/>
            <person name="Sheridan J."/>
            <person name="Sherpa N."/>
            <person name="Shi J."/>
            <person name="Smirnov S."/>
            <person name="Smith C."/>
            <person name="Sougnez C."/>
            <person name="Spencer B."/>
            <person name="Stalker J."/>
            <person name="Stange-thomann N."/>
            <person name="Stavropoulos S."/>
            <person name="Stetson K."/>
            <person name="Stone C."/>
            <person name="Stone S."/>
            <person name="Stubbs M."/>
            <person name="Talamas J."/>
            <person name="Tchuinga P."/>
            <person name="Tenzing P."/>
            <person name="Tesfaye S."/>
            <person name="Theodore J."/>
            <person name="Thoulutsang Y."/>
            <person name="Topham K."/>
            <person name="Towey S."/>
            <person name="Tsamla T."/>
            <person name="Tsomo N."/>
            <person name="Vallee D."/>
            <person name="Vassiliev H."/>
            <person name="Venkataraman V."/>
            <person name="Vinson J."/>
            <person name="Vo A."/>
            <person name="Wade C."/>
            <person name="Wang S."/>
            <person name="Wangchuk T."/>
            <person name="Wangdi T."/>
            <person name="Whittaker C."/>
            <person name="Wilkinson J."/>
            <person name="Wu Y."/>
            <person name="Wyman D."/>
            <person name="Yadav S."/>
            <person name="Yang S."/>
            <person name="Yang X."/>
            <person name="Yeager S."/>
            <person name="Yee E."/>
            <person name="Young G."/>
            <person name="Zainoun J."/>
            <person name="Zembeck L."/>
            <person name="Zimmer A."/>
            <person name="Zody M."/>
            <person name="Lander E."/>
        </authorList>
    </citation>
    <scope>NUCLEOTIDE SEQUENCE [LARGE SCALE GENOMIC DNA]</scope>
</reference>